<comment type="catalytic activity">
    <reaction evidence="8">
        <text>L-ornithine + H(+) = putrescine + CO2</text>
        <dbReference type="Rhea" id="RHEA:22964"/>
        <dbReference type="ChEBI" id="CHEBI:15378"/>
        <dbReference type="ChEBI" id="CHEBI:16526"/>
        <dbReference type="ChEBI" id="CHEBI:46911"/>
        <dbReference type="ChEBI" id="CHEBI:326268"/>
        <dbReference type="EC" id="4.1.1.17"/>
    </reaction>
</comment>
<name>V6LPI9_9EUKA</name>
<keyword evidence="4" id="KW-0456">Lyase</keyword>
<dbReference type="PRINTS" id="PR01182">
    <property type="entry name" value="ORNDCRBXLASE"/>
</dbReference>
<evidence type="ECO:0000256" key="2">
    <source>
        <dbReference type="ARBA" id="ARBA00008872"/>
    </source>
</evidence>
<dbReference type="InterPro" id="IPR022644">
    <property type="entry name" value="De-COase2_N"/>
</dbReference>
<evidence type="ECO:0000256" key="1">
    <source>
        <dbReference type="ARBA" id="ARBA00001933"/>
    </source>
</evidence>
<evidence type="ECO:0000256" key="6">
    <source>
        <dbReference type="ARBA" id="ARBA00034138"/>
    </source>
</evidence>
<dbReference type="EC" id="4.1.1.17" evidence="6"/>
<comment type="pathway">
    <text evidence="5">Amine and polyamine biosynthesis; putrescine biosynthesis via L-ornithine pathway; putrescine from L-ornithine: step 1/1.</text>
</comment>
<dbReference type="SUPFAM" id="SSF50621">
    <property type="entry name" value="Alanine racemase C-terminal domain-like"/>
    <property type="match status" value="1"/>
</dbReference>
<organism evidence="11">
    <name type="scientific">Spironucleus salmonicida</name>
    <dbReference type="NCBI Taxonomy" id="348837"/>
    <lineage>
        <taxon>Eukaryota</taxon>
        <taxon>Metamonada</taxon>
        <taxon>Diplomonadida</taxon>
        <taxon>Hexamitidae</taxon>
        <taxon>Hexamitinae</taxon>
        <taxon>Spironucleus</taxon>
    </lineage>
</organism>
<evidence type="ECO:0000256" key="5">
    <source>
        <dbReference type="ARBA" id="ARBA00034115"/>
    </source>
</evidence>
<sequence length="443" mass="49896">MSIASKLTDLNLVTIPKGQTSTQFVLNQLPTAARDSYSILNVSALERNFNLWRKELPEVNPFYAMKCNPHETILKTMRALGSHFDCASPHEIKLALSTGNDPKKLIYANPHKTPHSIIQAYKDGVDMFTFDSEFELLKMIENTPKGSRGRYVLRILPPDESSSICKFGVKFGANEYEAERLVRLCAELKKKNDTFDLVGISFHVGSGCGSTLSFALAVQFGGRIAKISQNIGMEMNILDIGGGFMTTASEKHYEKVNKDHGICPPTFQEIAKTLREEIGQVKQYFSKDLYQLAEPGRFFAGDCMTLAIRVFSRRILFEYSQDEDRTKLPLTESELVKVKPIQEIKYYVGDGLYGWFNAIIFDHVFPYLEYYRNGQVLNQTEVYPTHIFGPTCDSMDCILQDQKLQLLEIGDWVIAPAFGAYTASAATEFNGIPYVNVIGVIEE</sequence>
<comment type="similarity">
    <text evidence="2">Belongs to the Orn/Lys/Arg decarboxylase class-II family.</text>
</comment>
<dbReference type="CDD" id="cd00622">
    <property type="entry name" value="PLPDE_III_ODC"/>
    <property type="match status" value="1"/>
</dbReference>
<keyword evidence="13" id="KW-1185">Reference proteome</keyword>
<dbReference type="GO" id="GO:0005737">
    <property type="term" value="C:cytoplasm"/>
    <property type="evidence" value="ECO:0007669"/>
    <property type="project" value="TreeGrafter"/>
</dbReference>
<dbReference type="InterPro" id="IPR022653">
    <property type="entry name" value="De-COase2_pyr-phos_BS"/>
</dbReference>
<evidence type="ECO:0000256" key="3">
    <source>
        <dbReference type="ARBA" id="ARBA00022898"/>
    </source>
</evidence>
<proteinExistence type="inferred from homology"/>
<dbReference type="InterPro" id="IPR002433">
    <property type="entry name" value="Orn_de-COase"/>
</dbReference>
<reference evidence="11 12" key="1">
    <citation type="journal article" date="2014" name="PLoS Genet.">
        <title>The Genome of Spironucleus salmonicida Highlights a Fish Pathogen Adapted to Fluctuating Environments.</title>
        <authorList>
            <person name="Xu F."/>
            <person name="Jerlstrom-Hultqvist J."/>
            <person name="Einarsson E."/>
            <person name="Astvaldsson A."/>
            <person name="Svard S.G."/>
            <person name="Andersson J.O."/>
        </authorList>
    </citation>
    <scope>NUCLEOTIDE SEQUENCE</scope>
    <source>
        <strain evidence="12">ATCC 50377</strain>
    </source>
</reference>
<comment type="subunit">
    <text evidence="7">Homodimer. Only the dimer is catalytically active, as the active sites are constructed of residues from both monomers.</text>
</comment>
<dbReference type="PANTHER" id="PTHR11482">
    <property type="entry name" value="ARGININE/DIAMINOPIMELATE/ORNITHINE DECARBOXYLASE"/>
    <property type="match status" value="1"/>
</dbReference>
<feature type="domain" description="Orn/DAP/Arg decarboxylase 2 N-terminal" evidence="10">
    <location>
        <begin position="44"/>
        <end position="300"/>
    </location>
</feature>
<dbReference type="PRINTS" id="PR01179">
    <property type="entry name" value="ODADCRBXLASE"/>
</dbReference>
<dbReference type="AlphaFoldDB" id="V6LPI9"/>
<reference evidence="12" key="2">
    <citation type="submission" date="2020-12" db="EMBL/GenBank/DDBJ databases">
        <title>New Spironucleus salmonicida genome in near-complete chromosomes.</title>
        <authorList>
            <person name="Xu F."/>
            <person name="Kurt Z."/>
            <person name="Jimenez-Gonzalez A."/>
            <person name="Astvaldsson A."/>
            <person name="Andersson J.O."/>
            <person name="Svard S.G."/>
        </authorList>
    </citation>
    <scope>NUCLEOTIDE SEQUENCE</scope>
    <source>
        <strain evidence="12">ATCC 50377</strain>
    </source>
</reference>
<dbReference type="FunFam" id="3.20.20.10:FF:000008">
    <property type="entry name" value="Ornithine decarboxylase"/>
    <property type="match status" value="1"/>
</dbReference>
<dbReference type="Gene3D" id="2.40.37.10">
    <property type="entry name" value="Lyase, Ornithine Decarboxylase, Chain A, domain 1"/>
    <property type="match status" value="1"/>
</dbReference>
<dbReference type="PANTHER" id="PTHR11482:SF6">
    <property type="entry name" value="ORNITHINE DECARBOXYLASE 1-RELATED"/>
    <property type="match status" value="1"/>
</dbReference>
<evidence type="ECO:0000259" key="10">
    <source>
        <dbReference type="Pfam" id="PF02784"/>
    </source>
</evidence>
<feature type="active site" description="Proton donor" evidence="9">
    <location>
        <position position="392"/>
    </location>
</feature>
<evidence type="ECO:0000313" key="12">
    <source>
        <dbReference type="EMBL" id="KAH0576639.1"/>
    </source>
</evidence>
<evidence type="ECO:0000256" key="4">
    <source>
        <dbReference type="ARBA" id="ARBA00023239"/>
    </source>
</evidence>
<evidence type="ECO:0000256" key="8">
    <source>
        <dbReference type="ARBA" id="ARBA00049127"/>
    </source>
</evidence>
<dbReference type="SUPFAM" id="SSF51419">
    <property type="entry name" value="PLP-binding barrel"/>
    <property type="match status" value="1"/>
</dbReference>
<evidence type="ECO:0000256" key="7">
    <source>
        <dbReference type="ARBA" id="ARBA00046672"/>
    </source>
</evidence>
<keyword evidence="3 9" id="KW-0663">Pyridoxal phosphate</keyword>
<gene>
    <name evidence="11" type="ORF">SS50377_14207</name>
    <name evidence="12" type="ORF">SS50377_22203</name>
</gene>
<dbReference type="EMBL" id="KI546089">
    <property type="protein sequence ID" value="EST45636.1"/>
    <property type="molecule type" value="Genomic_DNA"/>
</dbReference>
<dbReference type="InterPro" id="IPR000183">
    <property type="entry name" value="Orn/DAP/Arg_de-COase"/>
</dbReference>
<protein>
    <recommendedName>
        <fullName evidence="6">ornithine decarboxylase</fullName>
        <ecNumber evidence="6">4.1.1.17</ecNumber>
    </recommendedName>
</protein>
<dbReference type="PROSITE" id="PS00878">
    <property type="entry name" value="ODR_DC_2_1"/>
    <property type="match status" value="1"/>
</dbReference>
<dbReference type="GO" id="GO:0004586">
    <property type="term" value="F:ornithine decarboxylase activity"/>
    <property type="evidence" value="ECO:0007669"/>
    <property type="project" value="UniProtKB-EC"/>
</dbReference>
<dbReference type="EMBL" id="AUWU02000002">
    <property type="protein sequence ID" value="KAH0576639.1"/>
    <property type="molecule type" value="Genomic_DNA"/>
</dbReference>
<evidence type="ECO:0000256" key="9">
    <source>
        <dbReference type="PIRSR" id="PIRSR600183-50"/>
    </source>
</evidence>
<dbReference type="InterPro" id="IPR009006">
    <property type="entry name" value="Ala_racemase/Decarboxylase_C"/>
</dbReference>
<evidence type="ECO:0000313" key="13">
    <source>
        <dbReference type="Proteomes" id="UP000018208"/>
    </source>
</evidence>
<feature type="modified residue" description="N6-(pyridoxal phosphate)lysine" evidence="9">
    <location>
        <position position="66"/>
    </location>
</feature>
<dbReference type="Pfam" id="PF02784">
    <property type="entry name" value="Orn_Arg_deC_N"/>
    <property type="match status" value="1"/>
</dbReference>
<dbReference type="OrthoDB" id="5034579at2759"/>
<dbReference type="InterPro" id="IPR029066">
    <property type="entry name" value="PLP-binding_barrel"/>
</dbReference>
<accession>V6LPI9</accession>
<evidence type="ECO:0000313" key="11">
    <source>
        <dbReference type="EMBL" id="EST45636.1"/>
    </source>
</evidence>
<comment type="cofactor">
    <cofactor evidence="1 9">
        <name>pyridoxal 5'-phosphate</name>
        <dbReference type="ChEBI" id="CHEBI:597326"/>
    </cofactor>
</comment>
<dbReference type="GO" id="GO:0033387">
    <property type="term" value="P:putrescine biosynthetic process from arginine, via ornithine"/>
    <property type="evidence" value="ECO:0007669"/>
    <property type="project" value="TreeGrafter"/>
</dbReference>
<dbReference type="VEuPathDB" id="GiardiaDB:SS50377_22203"/>
<dbReference type="Gene3D" id="3.20.20.10">
    <property type="entry name" value="Alanine racemase"/>
    <property type="match status" value="1"/>
</dbReference>
<dbReference type="Proteomes" id="UP000018208">
    <property type="component" value="Unassembled WGS sequence"/>
</dbReference>